<dbReference type="InterPro" id="IPR019734">
    <property type="entry name" value="TPR_rpt"/>
</dbReference>
<evidence type="ECO:0000256" key="2">
    <source>
        <dbReference type="ARBA" id="ARBA00022803"/>
    </source>
</evidence>
<dbReference type="SUPFAM" id="SSF81901">
    <property type="entry name" value="HCP-like"/>
    <property type="match status" value="1"/>
</dbReference>
<reference evidence="4" key="1">
    <citation type="submission" date="2018-05" db="EMBL/GenBank/DDBJ databases">
        <authorList>
            <person name="Lanie J.A."/>
            <person name="Ng W.-L."/>
            <person name="Kazmierczak K.M."/>
            <person name="Andrzejewski T.M."/>
            <person name="Davidsen T.M."/>
            <person name="Wayne K.J."/>
            <person name="Tettelin H."/>
            <person name="Glass J.I."/>
            <person name="Rusch D."/>
            <person name="Podicherti R."/>
            <person name="Tsui H.-C.T."/>
            <person name="Winkler M.E."/>
        </authorList>
    </citation>
    <scope>NUCLEOTIDE SEQUENCE</scope>
</reference>
<dbReference type="InterPro" id="IPR011990">
    <property type="entry name" value="TPR-like_helical_dom_sf"/>
</dbReference>
<feature type="region of interest" description="Disordered" evidence="3">
    <location>
        <begin position="305"/>
        <end position="334"/>
    </location>
</feature>
<proteinExistence type="predicted"/>
<feature type="compositionally biased region" description="Basic and acidic residues" evidence="3">
    <location>
        <begin position="268"/>
        <end position="278"/>
    </location>
</feature>
<dbReference type="InterPro" id="IPR050498">
    <property type="entry name" value="Ycf3"/>
</dbReference>
<dbReference type="PANTHER" id="PTHR44858:SF1">
    <property type="entry name" value="UDP-N-ACETYLGLUCOSAMINE--PEPTIDE N-ACETYLGLUCOSAMINYLTRANSFERASE SPINDLY-RELATED"/>
    <property type="match status" value="1"/>
</dbReference>
<dbReference type="EMBL" id="UINC01018982">
    <property type="protein sequence ID" value="SVA80115.1"/>
    <property type="molecule type" value="Genomic_DNA"/>
</dbReference>
<dbReference type="PROSITE" id="PS50293">
    <property type="entry name" value="TPR_REGION"/>
    <property type="match status" value="1"/>
</dbReference>
<dbReference type="PANTHER" id="PTHR44858">
    <property type="entry name" value="TETRATRICOPEPTIDE REPEAT PROTEIN 6"/>
    <property type="match status" value="1"/>
</dbReference>
<keyword evidence="2" id="KW-0802">TPR repeat</keyword>
<gene>
    <name evidence="4" type="ORF">METZ01_LOCUS132969</name>
</gene>
<dbReference type="Gene3D" id="1.25.40.10">
    <property type="entry name" value="Tetratricopeptide repeat domain"/>
    <property type="match status" value="3"/>
</dbReference>
<evidence type="ECO:0000256" key="3">
    <source>
        <dbReference type="SAM" id="MobiDB-lite"/>
    </source>
</evidence>
<name>A0A381YSX7_9ZZZZ</name>
<accession>A0A381YSX7</accession>
<keyword evidence="1" id="KW-0677">Repeat</keyword>
<dbReference type="SMART" id="SM00028">
    <property type="entry name" value="TPR"/>
    <property type="match status" value="4"/>
</dbReference>
<organism evidence="4">
    <name type="scientific">marine metagenome</name>
    <dbReference type="NCBI Taxonomy" id="408172"/>
    <lineage>
        <taxon>unclassified sequences</taxon>
        <taxon>metagenomes</taxon>
        <taxon>ecological metagenomes</taxon>
    </lineage>
</organism>
<dbReference type="Pfam" id="PF13414">
    <property type="entry name" value="TPR_11"/>
    <property type="match status" value="1"/>
</dbReference>
<evidence type="ECO:0000313" key="4">
    <source>
        <dbReference type="EMBL" id="SVA80115.1"/>
    </source>
</evidence>
<sequence>MQKKIYLAALILGFGCLGFNASAEENPLTSPDTRQYEERIEEFKTLIKEDWHNTKAHNDLGEVYLKLMQLDRAEEEFKAALETDRVYSMGPFLFGDIKTDAERYQSKIYDFKEVIEQNNEFARSHHNLGSVRLAQKRPDLAKKQYEEALQINLEYAQAHNGLGVAYEELGQLDQAIEEYKTALFLDENNAVTNYNIGLAYNKKDNRKKSLFYLTKARELYKKKKNVSKEKYLENLVAHLEKTYVEPKSEIQTVAAVSEELNQVAEVIPDKEPTAENHSPESSVTPDENMFVENKGMNDFHIEETSTEVVTAKTEIDSKTDEETNASPSITDETVTEDGQKVKVLKVKTSNGEFLGNSRTPSSVIPEKTKPDIILTTSSSDSVEGNQVVAKKIIKKEPEHKGDDPFLGDWLFEYPK</sequence>
<feature type="region of interest" description="Disordered" evidence="3">
    <location>
        <begin position="268"/>
        <end position="287"/>
    </location>
</feature>
<evidence type="ECO:0000256" key="1">
    <source>
        <dbReference type="ARBA" id="ARBA00022737"/>
    </source>
</evidence>
<dbReference type="PROSITE" id="PS50005">
    <property type="entry name" value="TPR"/>
    <property type="match status" value="2"/>
</dbReference>
<dbReference type="Pfam" id="PF13181">
    <property type="entry name" value="TPR_8"/>
    <property type="match status" value="2"/>
</dbReference>
<dbReference type="PROSITE" id="PS51257">
    <property type="entry name" value="PROKAR_LIPOPROTEIN"/>
    <property type="match status" value="1"/>
</dbReference>
<dbReference type="AlphaFoldDB" id="A0A381YSX7"/>
<protein>
    <submittedName>
        <fullName evidence="4">Uncharacterized protein</fullName>
    </submittedName>
</protein>